<evidence type="ECO:0000259" key="2">
    <source>
        <dbReference type="PROSITE" id="PS50010"/>
    </source>
</evidence>
<dbReference type="GO" id="GO:0007266">
    <property type="term" value="P:Rho protein signal transduction"/>
    <property type="evidence" value="ECO:0007669"/>
    <property type="project" value="TreeGrafter"/>
</dbReference>
<dbReference type="InterPro" id="IPR001849">
    <property type="entry name" value="PH_domain"/>
</dbReference>
<feature type="compositionally biased region" description="Acidic residues" evidence="1">
    <location>
        <begin position="680"/>
        <end position="691"/>
    </location>
</feature>
<dbReference type="CTD" id="55200"/>
<dbReference type="PANTHER" id="PTHR13217:SF10">
    <property type="entry name" value="PLECKSTRIN HOMOLOGY DOMAIN-CONTAINING FAMILY G MEMBER 6 ISOFORM X1"/>
    <property type="match status" value="1"/>
</dbReference>
<feature type="compositionally biased region" description="Gly residues" evidence="1">
    <location>
        <begin position="1"/>
        <end position="11"/>
    </location>
</feature>
<reference evidence="3" key="1">
    <citation type="submission" date="2020-03" db="EMBL/GenBank/DDBJ databases">
        <title>Intra-Species Differences in Population Size shape Life History and Genome Evolution.</title>
        <authorList>
            <person name="Willemsen D."/>
            <person name="Cui R."/>
            <person name="Valenzano D.R."/>
        </authorList>
    </citation>
    <scope>NUCLEOTIDE SEQUENCE</scope>
    <source>
        <strain evidence="3">GRZ</strain>
        <tissue evidence="3">Whole</tissue>
    </source>
</reference>
<feature type="region of interest" description="Disordered" evidence="1">
    <location>
        <begin position="519"/>
        <end position="554"/>
    </location>
</feature>
<name>A0A9D2YWI2_NOTFU</name>
<sequence>MSQINNGGGDNGPLMEELILRRDSLNGEKQKDAETREPDAADGTLPADVNFNRRGSTEKKSIQGTIQRKAKQKVGTLSKGGNKLKRPVQSLFNQGVPEKTSEERVQLDLLKQHLEALSLPPDLKWKWEQNNGSTLEKEWTDLVASHATMAKMQRNQQAALWEFISTELSYINKLKIIKDLVIAALVFLHQRDFLQEVTPELLFSNLPSILQAHQQFWLEVLYPMLQEVRRTGKPFDPTRLEPGCLQFHERFSAYHDYCWEEENNLEFTRRQMESNPLFNAFVQWVEDQPQCERMRLGDMQAKPHQRITKYPLLLKSVLENTQQPHMELTLRAMLSSVNRFLEGINHYMQVKDDEYALSISAQRVEGYEVEGINEEIDKLVREICQFDLTCSISGVGSEVIRKLLLEENLKVRGRKDSKLELVALLFSDVLLLTKVQKKVERLKVARPPLALDRTSCVALKDGNSFALVEVGELKCAMNVIILVASSPERCSLWVSSIQQAKENLMNLREQEKYRVDSLKELERKTKPAADVTTNDTKPEEKPPPPPPPPKKTLMDELNDVLKMNLLLNGFAEPERTQSSEEVPANDTGGTLRNSPRVSQKSGQKTNLGRKPAFKGLEWIEMARRDQVLNKFEDEDKIIETPMVMWKYVGQNSSRVNPATPNKPAEPLRLPTARPPKLPDEIPDIDYPTDEENTLKLPNKPQISTEKFLKPSVDRKFLLRSNSDLQLVTSDIRRSSLTSQSGDLESLEVRGFPQNLKSPVLRKRRPGSTNPSPANQTSKPFSQDLGQSVSASNSSSNSDSDCNSDYKRISLPVVFVSDSQQAPKVGPKPSQPNKGASTDVRNVSESTEPEVNPQISRPSLRGMRSASSPNMLSDGRLPVTPTRTYQSPQEEDPPGLGFNSTSYVSPVEGLLERAKERGKSGIKRDMNPASPRSNHQARVTSNNPSPSPTPSDEDRNAEEGEVGIRRRRALTVSTRWKEQLVDGDEDDRSTVFLDGENVDWPGWCFDDEEVLNYLSPRSQGLPEGSSRSPANWVHLESHDDGECSQV</sequence>
<dbReference type="SUPFAM" id="SSF50729">
    <property type="entry name" value="PH domain-like"/>
    <property type="match status" value="1"/>
</dbReference>
<dbReference type="AlphaFoldDB" id="A0A9D2YWI2"/>
<evidence type="ECO:0000313" key="3">
    <source>
        <dbReference type="EMBL" id="KAF7226954.1"/>
    </source>
</evidence>
<dbReference type="OMA" id="YPMLHEV"/>
<gene>
    <name evidence="3" type="primary">plekhg6</name>
    <name evidence="3" type="ORF">G4P62_005678</name>
</gene>
<dbReference type="GO" id="GO:0005886">
    <property type="term" value="C:plasma membrane"/>
    <property type="evidence" value="ECO:0007669"/>
    <property type="project" value="TreeGrafter"/>
</dbReference>
<dbReference type="GO" id="GO:0030139">
    <property type="term" value="C:endocytic vesicle"/>
    <property type="evidence" value="ECO:0007669"/>
    <property type="project" value="TreeGrafter"/>
</dbReference>
<dbReference type="GeneID" id="107379451"/>
<feature type="domain" description="DH" evidence="2">
    <location>
        <begin position="155"/>
        <end position="347"/>
    </location>
</feature>
<feature type="region of interest" description="Disordered" evidence="1">
    <location>
        <begin position="733"/>
        <end position="803"/>
    </location>
</feature>
<dbReference type="InterPro" id="IPR035899">
    <property type="entry name" value="DBL_dom_sf"/>
</dbReference>
<dbReference type="EMBL" id="JAAVVJ010000003">
    <property type="protein sequence ID" value="KAF7226954.1"/>
    <property type="molecule type" value="Genomic_DNA"/>
</dbReference>
<dbReference type="PROSITE" id="PS50010">
    <property type="entry name" value="DH_2"/>
    <property type="match status" value="1"/>
</dbReference>
<dbReference type="RefSeq" id="XP_015805694.3">
    <property type="nucleotide sequence ID" value="XM_015950208.3"/>
</dbReference>
<feature type="compositionally biased region" description="Polar residues" evidence="1">
    <location>
        <begin position="929"/>
        <end position="938"/>
    </location>
</feature>
<dbReference type="Gene3D" id="1.20.900.10">
    <property type="entry name" value="Dbl homology (DH) domain"/>
    <property type="match status" value="1"/>
</dbReference>
<dbReference type="Gene3D" id="2.30.29.30">
    <property type="entry name" value="Pleckstrin-homology domain (PH domain)/Phosphotyrosine-binding domain (PTB)"/>
    <property type="match status" value="1"/>
</dbReference>
<dbReference type="Pfam" id="PF00621">
    <property type="entry name" value="RhoGEF"/>
    <property type="match status" value="1"/>
</dbReference>
<feature type="compositionally biased region" description="Basic and acidic residues" evidence="1">
    <location>
        <begin position="951"/>
        <end position="963"/>
    </location>
</feature>
<dbReference type="GO" id="GO:0043542">
    <property type="term" value="P:endothelial cell migration"/>
    <property type="evidence" value="ECO:0007669"/>
    <property type="project" value="TreeGrafter"/>
</dbReference>
<dbReference type="SUPFAM" id="SSF48065">
    <property type="entry name" value="DBL homology domain (DH-domain)"/>
    <property type="match status" value="1"/>
</dbReference>
<evidence type="ECO:0000313" key="4">
    <source>
        <dbReference type="Proteomes" id="UP000822369"/>
    </source>
</evidence>
<comment type="caution">
    <text evidence="3">The sequence shown here is derived from an EMBL/GenBank/DDBJ whole genome shotgun (WGS) entry which is preliminary data.</text>
</comment>
<feature type="compositionally biased region" description="Low complexity" evidence="1">
    <location>
        <begin position="787"/>
        <end position="802"/>
    </location>
</feature>
<feature type="region of interest" description="Disordered" evidence="1">
    <location>
        <begin position="1"/>
        <end position="82"/>
    </location>
</feature>
<feature type="compositionally biased region" description="Basic and acidic residues" evidence="1">
    <location>
        <begin position="1034"/>
        <end position="1045"/>
    </location>
</feature>
<evidence type="ECO:0000256" key="1">
    <source>
        <dbReference type="SAM" id="MobiDB-lite"/>
    </source>
</evidence>
<dbReference type="InterPro" id="IPR040181">
    <property type="entry name" value="PKHG5/7"/>
</dbReference>
<accession>A0A9D2YWI2</accession>
<dbReference type="GO" id="GO:0005085">
    <property type="term" value="F:guanyl-nucleotide exchange factor activity"/>
    <property type="evidence" value="ECO:0007669"/>
    <property type="project" value="InterPro"/>
</dbReference>
<dbReference type="KEGG" id="nfu:107379451"/>
<feature type="region of interest" description="Disordered" evidence="1">
    <location>
        <begin position="817"/>
        <end position="968"/>
    </location>
</feature>
<feature type="region of interest" description="Disordered" evidence="1">
    <location>
        <begin position="1014"/>
        <end position="1045"/>
    </location>
</feature>
<feature type="compositionally biased region" description="Basic and acidic residues" evidence="1">
    <location>
        <begin position="909"/>
        <end position="925"/>
    </location>
</feature>
<dbReference type="SMART" id="SM00325">
    <property type="entry name" value="RhoGEF"/>
    <property type="match status" value="1"/>
</dbReference>
<dbReference type="Proteomes" id="UP000822369">
    <property type="component" value="Chromosome 3"/>
</dbReference>
<dbReference type="GO" id="GO:0030424">
    <property type="term" value="C:axon"/>
    <property type="evidence" value="ECO:0007669"/>
    <property type="project" value="TreeGrafter"/>
</dbReference>
<dbReference type="OrthoDB" id="660555at2759"/>
<dbReference type="InterPro" id="IPR000219">
    <property type="entry name" value="DH_dom"/>
</dbReference>
<feature type="compositionally biased region" description="Polar residues" evidence="1">
    <location>
        <begin position="766"/>
        <end position="786"/>
    </location>
</feature>
<dbReference type="SMART" id="SM00233">
    <property type="entry name" value="PH"/>
    <property type="match status" value="1"/>
</dbReference>
<feature type="region of interest" description="Disordered" evidence="1">
    <location>
        <begin position="571"/>
        <end position="609"/>
    </location>
</feature>
<proteinExistence type="predicted"/>
<dbReference type="PANTHER" id="PTHR13217">
    <property type="entry name" value="PLECKSTRIN HOMOLOGY DOMAIN-CONTAINING FAMILY G MEMBER 7"/>
    <property type="match status" value="1"/>
</dbReference>
<dbReference type="CDD" id="cd00160">
    <property type="entry name" value="RhoGEF"/>
    <property type="match status" value="1"/>
</dbReference>
<dbReference type="InterPro" id="IPR011993">
    <property type="entry name" value="PH-like_dom_sf"/>
</dbReference>
<protein>
    <submittedName>
        <fullName evidence="3">Pleckstrin homology and RhoGEF domain containing G6</fullName>
    </submittedName>
</protein>
<feature type="compositionally biased region" description="Polar residues" evidence="1">
    <location>
        <begin position="733"/>
        <end position="742"/>
    </location>
</feature>
<feature type="region of interest" description="Disordered" evidence="1">
    <location>
        <begin position="653"/>
        <end position="701"/>
    </location>
</feature>
<feature type="compositionally biased region" description="Polar residues" evidence="1">
    <location>
        <begin position="587"/>
        <end position="606"/>
    </location>
</feature>
<organism evidence="3 4">
    <name type="scientific">Nothobranchius furzeri</name>
    <name type="common">Turquoise killifish</name>
    <dbReference type="NCBI Taxonomy" id="105023"/>
    <lineage>
        <taxon>Eukaryota</taxon>
        <taxon>Metazoa</taxon>
        <taxon>Chordata</taxon>
        <taxon>Craniata</taxon>
        <taxon>Vertebrata</taxon>
        <taxon>Euteleostomi</taxon>
        <taxon>Actinopterygii</taxon>
        <taxon>Neopterygii</taxon>
        <taxon>Teleostei</taxon>
        <taxon>Neoteleostei</taxon>
        <taxon>Acanthomorphata</taxon>
        <taxon>Ovalentaria</taxon>
        <taxon>Atherinomorphae</taxon>
        <taxon>Cyprinodontiformes</taxon>
        <taxon>Nothobranchiidae</taxon>
        <taxon>Nothobranchius</taxon>
    </lineage>
</organism>
<feature type="compositionally biased region" description="Basic and acidic residues" evidence="1">
    <location>
        <begin position="18"/>
        <end position="39"/>
    </location>
</feature>
<feature type="compositionally biased region" description="Polar residues" evidence="1">
    <location>
        <begin position="830"/>
        <end position="845"/>
    </location>
</feature>